<dbReference type="InterPro" id="IPR000118">
    <property type="entry name" value="Granulin"/>
</dbReference>
<dbReference type="InterPro" id="IPR036514">
    <property type="entry name" value="SGNH_hydro_sf"/>
</dbReference>
<reference evidence="3" key="1">
    <citation type="submission" date="2021-01" db="EMBL/GenBank/DDBJ databases">
        <authorList>
            <person name="Corre E."/>
            <person name="Pelletier E."/>
            <person name="Niang G."/>
            <person name="Scheremetjew M."/>
            <person name="Finn R."/>
            <person name="Kale V."/>
            <person name="Holt S."/>
            <person name="Cochrane G."/>
            <person name="Meng A."/>
            <person name="Brown T."/>
            <person name="Cohen L."/>
        </authorList>
    </citation>
    <scope>NUCLEOTIDE SEQUENCE</scope>
    <source>
        <strain evidence="3">RCC1693</strain>
    </source>
</reference>
<dbReference type="Gene3D" id="3.40.50.1110">
    <property type="entry name" value="SGNH hydrolase"/>
    <property type="match status" value="1"/>
</dbReference>
<dbReference type="Pfam" id="PF00396">
    <property type="entry name" value="Granulin"/>
    <property type="match status" value="1"/>
</dbReference>
<name>A0A7S2FWB6_9STRA</name>
<dbReference type="InterPro" id="IPR037277">
    <property type="entry name" value="Granulin_sf"/>
</dbReference>
<keyword evidence="1" id="KW-1015">Disulfide bond</keyword>
<organism evidence="3">
    <name type="scientific">Florenciella parvula</name>
    <dbReference type="NCBI Taxonomy" id="236787"/>
    <lineage>
        <taxon>Eukaryota</taxon>
        <taxon>Sar</taxon>
        <taxon>Stramenopiles</taxon>
        <taxon>Ochrophyta</taxon>
        <taxon>Dictyochophyceae</taxon>
        <taxon>Florenciellales</taxon>
        <taxon>Florenciella</taxon>
    </lineage>
</organism>
<dbReference type="Gene3D" id="2.10.25.160">
    <property type="entry name" value="Granulin"/>
    <property type="match status" value="1"/>
</dbReference>
<feature type="domain" description="Granulins" evidence="2">
    <location>
        <begin position="44"/>
        <end position="79"/>
    </location>
</feature>
<dbReference type="EMBL" id="HBGT01016696">
    <property type="protein sequence ID" value="CAD9416816.1"/>
    <property type="molecule type" value="Transcribed_RNA"/>
</dbReference>
<dbReference type="SUPFAM" id="SSF52266">
    <property type="entry name" value="SGNH hydrolase"/>
    <property type="match status" value="1"/>
</dbReference>
<evidence type="ECO:0000313" key="3">
    <source>
        <dbReference type="EMBL" id="CAD9416816.1"/>
    </source>
</evidence>
<sequence length="347" mass="36161">MRAVMVMAIATNIHTGGAQDPPWSNVCAVDDEGHTTTACSSEATCCQQGFSVTGFGCCPLKDAVCCGYTCCPAGTLCVNSDEDWDMVTTCVPESTTATTTTTATEVNSTAFGVRGGSGGNTTGLSVCKPGALLPMASDRLNAIIIGDSVSIGYTPYVADALQDQVFVQHSPADVSDGGAEETAYGLQCIENFLRGSDGSAIVPDLLYFNWGLHNLNTDPASNVPGQSGTVEEYLPSLVNTTARIMDWATNDNSGRTAVLFGLTSPEMCDVELDDEVQSLNQQALELMSEVGIPTVDLHAAVVDVCGLSPQASCLGEEGGGCPHYSSDGYEYIANSAIVPKFKEVLGL</sequence>
<protein>
    <recommendedName>
        <fullName evidence="2">Granulins domain-containing protein</fullName>
    </recommendedName>
</protein>
<dbReference type="AlphaFoldDB" id="A0A7S2FWB6"/>
<evidence type="ECO:0000256" key="1">
    <source>
        <dbReference type="ARBA" id="ARBA00023157"/>
    </source>
</evidence>
<gene>
    <name evidence="3" type="ORF">FPAR1323_LOCUS8900</name>
</gene>
<accession>A0A7S2FWB6</accession>
<evidence type="ECO:0000259" key="2">
    <source>
        <dbReference type="Pfam" id="PF00396"/>
    </source>
</evidence>
<proteinExistence type="predicted"/>